<feature type="transmembrane region" description="Helical" evidence="7">
    <location>
        <begin position="12"/>
        <end position="28"/>
    </location>
</feature>
<proteinExistence type="inferred from homology"/>
<evidence type="ECO:0000256" key="3">
    <source>
        <dbReference type="ARBA" id="ARBA00022692"/>
    </source>
</evidence>
<name>A0ABX5L6I4_9MICC</name>
<dbReference type="Pfam" id="PF01694">
    <property type="entry name" value="Rhomboid"/>
    <property type="match status" value="1"/>
</dbReference>
<keyword evidence="5 7" id="KW-1133">Transmembrane helix</keyword>
<feature type="transmembrane region" description="Helical" evidence="7">
    <location>
        <begin position="166"/>
        <end position="186"/>
    </location>
</feature>
<dbReference type="Proteomes" id="UP000245514">
    <property type="component" value="Unassembled WGS sequence"/>
</dbReference>
<keyword evidence="4" id="KW-0378">Hydrolase</keyword>
<evidence type="ECO:0000256" key="1">
    <source>
        <dbReference type="ARBA" id="ARBA00004141"/>
    </source>
</evidence>
<dbReference type="SUPFAM" id="SSF144091">
    <property type="entry name" value="Rhomboid-like"/>
    <property type="match status" value="1"/>
</dbReference>
<evidence type="ECO:0000256" key="5">
    <source>
        <dbReference type="ARBA" id="ARBA00022989"/>
    </source>
</evidence>
<keyword evidence="10" id="KW-1185">Reference proteome</keyword>
<feature type="transmembrane region" description="Helical" evidence="7">
    <location>
        <begin position="113"/>
        <end position="132"/>
    </location>
</feature>
<evidence type="ECO:0000256" key="2">
    <source>
        <dbReference type="ARBA" id="ARBA00009045"/>
    </source>
</evidence>
<dbReference type="PANTHER" id="PTHR43731">
    <property type="entry name" value="RHOMBOID PROTEASE"/>
    <property type="match status" value="1"/>
</dbReference>
<feature type="transmembrane region" description="Helical" evidence="7">
    <location>
        <begin position="61"/>
        <end position="80"/>
    </location>
</feature>
<feature type="transmembrane region" description="Helical" evidence="7">
    <location>
        <begin position="139"/>
        <end position="160"/>
    </location>
</feature>
<keyword evidence="3 7" id="KW-0812">Transmembrane</keyword>
<comment type="caution">
    <text evidence="9">The sequence shown here is derived from an EMBL/GenBank/DDBJ whole genome shotgun (WGS) entry which is preliminary data.</text>
</comment>
<comment type="similarity">
    <text evidence="2">Belongs to the peptidase S54 family.</text>
</comment>
<sequence>MQKLWMRVPGTIIITAVLLVFYIVQLAVDDFTEDMVVRGIYVVEEPWRLLSSGVVHSTETLPSSHLLSNLLMLWYIGLLLEKIVGTVRFIAIFAVGVVAGSVATVLLTSPIDGALGASGGIFALCTALLMVLRKGANAAFRSLAIVVVIMFLQGVLMPGVSWEGHLGGAIAGIVLGIAARFQPYVLERAGMAFHSPEALDPAVTRNRIATAGARRIAEIAIYGIFLTVIVWVCLNYAAGVKWTTASSTEWSTVAQTQ</sequence>
<evidence type="ECO:0000313" key="9">
    <source>
        <dbReference type="EMBL" id="PWI27969.1"/>
    </source>
</evidence>
<feature type="domain" description="Peptidase S54 rhomboid" evidence="8">
    <location>
        <begin position="44"/>
        <end position="178"/>
    </location>
</feature>
<evidence type="ECO:0000259" key="8">
    <source>
        <dbReference type="Pfam" id="PF01694"/>
    </source>
</evidence>
<dbReference type="Gene3D" id="1.20.1540.10">
    <property type="entry name" value="Rhomboid-like"/>
    <property type="match status" value="1"/>
</dbReference>
<evidence type="ECO:0000313" key="10">
    <source>
        <dbReference type="Proteomes" id="UP000245514"/>
    </source>
</evidence>
<evidence type="ECO:0000256" key="6">
    <source>
        <dbReference type="ARBA" id="ARBA00023136"/>
    </source>
</evidence>
<dbReference type="InterPro" id="IPR050925">
    <property type="entry name" value="Rhomboid_protease_S54"/>
</dbReference>
<keyword evidence="6 7" id="KW-0472">Membrane</keyword>
<dbReference type="PANTHER" id="PTHR43731:SF14">
    <property type="entry name" value="PRESENILIN-ASSOCIATED RHOMBOID-LIKE PROTEIN, MITOCHONDRIAL"/>
    <property type="match status" value="1"/>
</dbReference>
<evidence type="ECO:0000256" key="4">
    <source>
        <dbReference type="ARBA" id="ARBA00022801"/>
    </source>
</evidence>
<evidence type="ECO:0000256" key="7">
    <source>
        <dbReference type="SAM" id="Phobius"/>
    </source>
</evidence>
<accession>A0ABX5L6I4</accession>
<feature type="transmembrane region" description="Helical" evidence="7">
    <location>
        <begin position="87"/>
        <end position="107"/>
    </location>
</feature>
<protein>
    <recommendedName>
        <fullName evidence="8">Peptidase S54 rhomboid domain-containing protein</fullName>
    </recommendedName>
</protein>
<dbReference type="InterPro" id="IPR035952">
    <property type="entry name" value="Rhomboid-like_sf"/>
</dbReference>
<comment type="subcellular location">
    <subcellularLocation>
        <location evidence="1">Membrane</location>
        <topology evidence="1">Multi-pass membrane protein</topology>
    </subcellularLocation>
</comment>
<organism evidence="9 10">
    <name type="scientific">Pseudoglutamicibacter cumminsii</name>
    <dbReference type="NCBI Taxonomy" id="156979"/>
    <lineage>
        <taxon>Bacteria</taxon>
        <taxon>Bacillati</taxon>
        <taxon>Actinomycetota</taxon>
        <taxon>Actinomycetes</taxon>
        <taxon>Micrococcales</taxon>
        <taxon>Micrococcaceae</taxon>
        <taxon>Pseudoglutamicibacter</taxon>
    </lineage>
</organism>
<dbReference type="EMBL" id="QFWG01000004">
    <property type="protein sequence ID" value="PWI27969.1"/>
    <property type="molecule type" value="Genomic_DNA"/>
</dbReference>
<gene>
    <name evidence="9" type="ORF">CAY35_04400</name>
</gene>
<reference evidence="9 10" key="1">
    <citation type="submission" date="2018-05" db="EMBL/GenBank/DDBJ databases">
        <title>Draft Genome Sequence of Arthrobacter cumminsii IME1328, Isolated from a Patient Who Suffered from Foot Ulcers in China.</title>
        <authorList>
            <person name="Li M."/>
            <person name="Jiang Z."/>
            <person name="Sun Q."/>
            <person name="Tong Y."/>
        </authorList>
    </citation>
    <scope>NUCLEOTIDE SEQUENCE [LARGE SCALE GENOMIC DNA]</scope>
    <source>
        <strain evidence="9 10">IME1328</strain>
    </source>
</reference>
<dbReference type="InterPro" id="IPR022764">
    <property type="entry name" value="Peptidase_S54_rhomboid_dom"/>
</dbReference>
<feature type="transmembrane region" description="Helical" evidence="7">
    <location>
        <begin position="219"/>
        <end position="238"/>
    </location>
</feature>